<feature type="chain" id="PRO_5040320473" description="Glucuronosyltransferase" evidence="4">
    <location>
        <begin position="21"/>
        <end position="287"/>
    </location>
</feature>
<organism evidence="5 6">
    <name type="scientific">Pieris brassicae</name>
    <name type="common">White butterfly</name>
    <name type="synonym">Large white butterfly</name>
    <dbReference type="NCBI Taxonomy" id="7116"/>
    <lineage>
        <taxon>Eukaryota</taxon>
        <taxon>Metazoa</taxon>
        <taxon>Ecdysozoa</taxon>
        <taxon>Arthropoda</taxon>
        <taxon>Hexapoda</taxon>
        <taxon>Insecta</taxon>
        <taxon>Pterygota</taxon>
        <taxon>Neoptera</taxon>
        <taxon>Endopterygota</taxon>
        <taxon>Lepidoptera</taxon>
        <taxon>Glossata</taxon>
        <taxon>Ditrysia</taxon>
        <taxon>Papilionoidea</taxon>
        <taxon>Pieridae</taxon>
        <taxon>Pierinae</taxon>
        <taxon>Pieris</taxon>
    </lineage>
</organism>
<evidence type="ECO:0000256" key="1">
    <source>
        <dbReference type="ARBA" id="ARBA00009995"/>
    </source>
</evidence>
<protein>
    <recommendedName>
        <fullName evidence="7">Glucuronosyltransferase</fullName>
    </recommendedName>
</protein>
<comment type="caution">
    <text evidence="5">The sequence shown here is derived from an EMBL/GenBank/DDBJ whole genome shotgun (WGS) entry which is preliminary data.</text>
</comment>
<dbReference type="EMBL" id="CALOZG010000001">
    <property type="protein sequence ID" value="CAH3876402.1"/>
    <property type="molecule type" value="Genomic_DNA"/>
</dbReference>
<evidence type="ECO:0000256" key="2">
    <source>
        <dbReference type="ARBA" id="ARBA00022676"/>
    </source>
</evidence>
<dbReference type="PANTHER" id="PTHR48043:SF145">
    <property type="entry name" value="FI06409P-RELATED"/>
    <property type="match status" value="1"/>
</dbReference>
<comment type="similarity">
    <text evidence="1">Belongs to the UDP-glycosyltransferase family.</text>
</comment>
<keyword evidence="4" id="KW-0732">Signal</keyword>
<keyword evidence="2" id="KW-0328">Glycosyltransferase</keyword>
<evidence type="ECO:0000256" key="4">
    <source>
        <dbReference type="SAM" id="SignalP"/>
    </source>
</evidence>
<proteinExistence type="inferred from homology"/>
<dbReference type="PANTHER" id="PTHR48043">
    <property type="entry name" value="EG:EG0003.4 PROTEIN-RELATED"/>
    <property type="match status" value="1"/>
</dbReference>
<accession>A0A9P0SHG3</accession>
<dbReference type="InterPro" id="IPR050271">
    <property type="entry name" value="UDP-glycosyltransferase"/>
</dbReference>
<sequence length="287" mass="32212">MRPIIYNILTLITCLYHVEGARILALFPQPGKSHHMVFEPLFLKLAQRGHQMTVASFFPLENPPANYTELSFVGLAGLGLEVLDMAIYENPPLKYGIPLIGDIWKQRDEVRSLARSAVTICEKLMGFKPLIEVLKQDYDLVIVENFNSDCMLGLLHPYGIKAPVIALSSSNAFPSSAERLGFVDNPSYVPIILSPWTVSMLYIERVKNAVLNVYLKSILQNVQDTEKAIIEKHYGKEVPLYDLSKNISLLMLNTFHALNGVRPLIPGLLEVGGMHLDREEKEIPQVS</sequence>
<feature type="signal peptide" evidence="4">
    <location>
        <begin position="1"/>
        <end position="20"/>
    </location>
</feature>
<dbReference type="SUPFAM" id="SSF53756">
    <property type="entry name" value="UDP-Glycosyltransferase/glycogen phosphorylase"/>
    <property type="match status" value="1"/>
</dbReference>
<evidence type="ECO:0000313" key="6">
    <source>
        <dbReference type="Proteomes" id="UP001152562"/>
    </source>
</evidence>
<keyword evidence="6" id="KW-1185">Reference proteome</keyword>
<evidence type="ECO:0000313" key="5">
    <source>
        <dbReference type="EMBL" id="CAH3876402.1"/>
    </source>
</evidence>
<keyword evidence="3" id="KW-0808">Transferase</keyword>
<dbReference type="Pfam" id="PF00201">
    <property type="entry name" value="UDPGT"/>
    <property type="match status" value="1"/>
</dbReference>
<dbReference type="GO" id="GO:0008194">
    <property type="term" value="F:UDP-glycosyltransferase activity"/>
    <property type="evidence" value="ECO:0007669"/>
    <property type="project" value="InterPro"/>
</dbReference>
<dbReference type="AlphaFoldDB" id="A0A9P0SHG3"/>
<evidence type="ECO:0000256" key="3">
    <source>
        <dbReference type="ARBA" id="ARBA00022679"/>
    </source>
</evidence>
<dbReference type="InterPro" id="IPR002213">
    <property type="entry name" value="UDP_glucos_trans"/>
</dbReference>
<name>A0A9P0SHG3_PIEBR</name>
<dbReference type="Proteomes" id="UP001152562">
    <property type="component" value="Unassembled WGS sequence"/>
</dbReference>
<evidence type="ECO:0008006" key="7">
    <source>
        <dbReference type="Google" id="ProtNLM"/>
    </source>
</evidence>
<gene>
    <name evidence="5" type="ORF">PIBRA_LOCUS617</name>
</gene>
<reference evidence="5" key="1">
    <citation type="submission" date="2022-05" db="EMBL/GenBank/DDBJ databases">
        <authorList>
            <person name="Okamura Y."/>
        </authorList>
    </citation>
    <scope>NUCLEOTIDE SEQUENCE</scope>
</reference>